<comment type="caution">
    <text evidence="5">The sequence shown here is derived from an EMBL/GenBank/DDBJ whole genome shotgun (WGS) entry which is preliminary data.</text>
</comment>
<feature type="compositionally biased region" description="Low complexity" evidence="1">
    <location>
        <begin position="611"/>
        <end position="630"/>
    </location>
</feature>
<feature type="compositionally biased region" description="Basic residues" evidence="1">
    <location>
        <begin position="37"/>
        <end position="47"/>
    </location>
</feature>
<dbReference type="InterPro" id="IPR045122">
    <property type="entry name" value="Csc1-like"/>
</dbReference>
<feature type="compositionally biased region" description="Gly residues" evidence="1">
    <location>
        <begin position="184"/>
        <end position="196"/>
    </location>
</feature>
<keyword evidence="2" id="KW-1133">Transmembrane helix</keyword>
<keyword evidence="6" id="KW-1185">Reference proteome</keyword>
<dbReference type="InterPro" id="IPR003864">
    <property type="entry name" value="CSC1/OSCA1-like_7TM"/>
</dbReference>
<dbReference type="Proteomes" id="UP001165080">
    <property type="component" value="Unassembled WGS sequence"/>
</dbReference>
<feature type="transmembrane region" description="Helical" evidence="2">
    <location>
        <begin position="1083"/>
        <end position="1104"/>
    </location>
</feature>
<feature type="region of interest" description="Disordered" evidence="1">
    <location>
        <begin position="353"/>
        <end position="385"/>
    </location>
</feature>
<dbReference type="InterPro" id="IPR027815">
    <property type="entry name" value="CSC1/OSCA1-like_cyt"/>
</dbReference>
<proteinExistence type="predicted"/>
<feature type="region of interest" description="Disordered" evidence="1">
    <location>
        <begin position="247"/>
        <end position="284"/>
    </location>
</feature>
<evidence type="ECO:0000313" key="5">
    <source>
        <dbReference type="EMBL" id="GLC55507.1"/>
    </source>
</evidence>
<feature type="compositionally biased region" description="Gly residues" evidence="1">
    <location>
        <begin position="254"/>
        <end position="266"/>
    </location>
</feature>
<feature type="domain" description="CSC1/OSCA1-like 7TM region" evidence="3">
    <location>
        <begin position="902"/>
        <end position="1154"/>
    </location>
</feature>
<feature type="transmembrane region" description="Helical" evidence="2">
    <location>
        <begin position="1143"/>
        <end position="1164"/>
    </location>
</feature>
<feature type="region of interest" description="Disordered" evidence="1">
    <location>
        <begin position="497"/>
        <end position="517"/>
    </location>
</feature>
<feature type="region of interest" description="Disordered" evidence="1">
    <location>
        <begin position="179"/>
        <end position="210"/>
    </location>
</feature>
<feature type="transmembrane region" description="Helical" evidence="2">
    <location>
        <begin position="1110"/>
        <end position="1131"/>
    </location>
</feature>
<dbReference type="PANTHER" id="PTHR13018">
    <property type="entry name" value="PROBABLE MEMBRANE PROTEIN DUF221-RELATED"/>
    <property type="match status" value="1"/>
</dbReference>
<dbReference type="GO" id="GO:0005227">
    <property type="term" value="F:calcium-activated cation channel activity"/>
    <property type="evidence" value="ECO:0007669"/>
    <property type="project" value="InterPro"/>
</dbReference>
<feature type="domain" description="CSC1/OSCA1-like cytosolic" evidence="4">
    <location>
        <begin position="691"/>
        <end position="838"/>
    </location>
</feature>
<dbReference type="AlphaFoldDB" id="A0A9W6BPP3"/>
<keyword evidence="2" id="KW-0812">Transmembrane</keyword>
<evidence type="ECO:0000256" key="2">
    <source>
        <dbReference type="SAM" id="Phobius"/>
    </source>
</evidence>
<dbReference type="Pfam" id="PF14703">
    <property type="entry name" value="PHM7_cyt"/>
    <property type="match status" value="1"/>
</dbReference>
<accession>A0A9W6BPP3</accession>
<reference evidence="5 6" key="1">
    <citation type="journal article" date="2023" name="Commun. Biol.">
        <title>Reorganization of the ancestral sex-determining regions during the evolution of trioecy in Pleodorina starrii.</title>
        <authorList>
            <person name="Takahashi K."/>
            <person name="Suzuki S."/>
            <person name="Kawai-Toyooka H."/>
            <person name="Yamamoto K."/>
            <person name="Hamaji T."/>
            <person name="Ootsuki R."/>
            <person name="Yamaguchi H."/>
            <person name="Kawachi M."/>
            <person name="Higashiyama T."/>
            <person name="Nozaki H."/>
        </authorList>
    </citation>
    <scope>NUCLEOTIDE SEQUENCE [LARGE SCALE GENOMIC DNA]</scope>
    <source>
        <strain evidence="5 6">NIES-4479</strain>
    </source>
</reference>
<feature type="transmembrane region" description="Helical" evidence="2">
    <location>
        <begin position="921"/>
        <end position="947"/>
    </location>
</feature>
<evidence type="ECO:0000256" key="1">
    <source>
        <dbReference type="SAM" id="MobiDB-lite"/>
    </source>
</evidence>
<feature type="region of interest" description="Disordered" evidence="1">
    <location>
        <begin position="563"/>
        <end position="630"/>
    </location>
</feature>
<feature type="compositionally biased region" description="Polar residues" evidence="1">
    <location>
        <begin position="269"/>
        <end position="283"/>
    </location>
</feature>
<keyword evidence="2" id="KW-0472">Membrane</keyword>
<feature type="compositionally biased region" description="Basic and acidic residues" evidence="1">
    <location>
        <begin position="501"/>
        <end position="510"/>
    </location>
</feature>
<feature type="compositionally biased region" description="Polar residues" evidence="1">
    <location>
        <begin position="50"/>
        <end position="60"/>
    </location>
</feature>
<feature type="compositionally biased region" description="Pro residues" evidence="1">
    <location>
        <begin position="569"/>
        <end position="580"/>
    </location>
</feature>
<feature type="transmembrane region" description="Helical" evidence="2">
    <location>
        <begin position="998"/>
        <end position="1019"/>
    </location>
</feature>
<protein>
    <recommendedName>
        <fullName evidence="7">CSC1/OSCA1-like 7TM region domain-containing protein</fullName>
    </recommendedName>
</protein>
<feature type="transmembrane region" description="Helical" evidence="2">
    <location>
        <begin position="1170"/>
        <end position="1187"/>
    </location>
</feature>
<organism evidence="5 6">
    <name type="scientific">Pleodorina starrii</name>
    <dbReference type="NCBI Taxonomy" id="330485"/>
    <lineage>
        <taxon>Eukaryota</taxon>
        <taxon>Viridiplantae</taxon>
        <taxon>Chlorophyta</taxon>
        <taxon>core chlorophytes</taxon>
        <taxon>Chlorophyceae</taxon>
        <taxon>CS clade</taxon>
        <taxon>Chlamydomonadales</taxon>
        <taxon>Volvocaceae</taxon>
        <taxon>Pleodorina</taxon>
    </lineage>
</organism>
<sequence length="1250" mass="130724">MPRWWTPQPLPSLRRLPALQTAAELLLRRQERRKLRWQRQRQRRRRREQGYQTLATSSTVAAVREYGSGDGSGGGGGGSGTCGGQQFKSCGGWDSESDPSSDRGSDSRLDLDLHFDLDLDLDLEADLTERQDLDLHRPSVGHRKTVNAVRHDGVHVSVMAQHYAVLVTDVQQPVYGPFDDDDGVGGGGAASGGGGVAATDGSPEQRRACTPGRLAAWATELRSLLGLGRPRRWPRWFHWPGGAPLESAAEAGSSSGGGGGGGGGSLGSRIQSTPPSKIRSASATPAFGGGSFLGALGTAADDQHRTLTRCSGTTARVSAAASPHAAGTSEDGVVGGGAAAIGVRGHRRSASAAASFAGGGTPGGGGAAAAARTGGGGDGVVSPTGMRLRPEATLIQPERVRRALLLAALAAAEQRAAVERACADAGAATPARTPSGGGSGWPPCSGQRRRHQRCFSEHAGLLHAVLSGEPLTLTAADGGAVAAAADDGCRTLVSAPNAEGCGRHPSDRGGNRLHFPLPDGEAAAAAAAPGPMAAVSAAATPVTAAGDARGRDDGRRDAVSCLSPAVLPMSPPPPPLPPPQQRASVCSSHPPPPPSAAENHVTTAAGGGGDDSNSSTSGSASASGSGSRCPGASAAAAARWAFVRAAVASGAVAALPRSRRYCVVSATFSRLFPEDFDRAVPVVNHREVDQLLRRLDGHVAEYERVGQRLRRRTWWPGRLQRRQQMLSPLLRLLRQGDAGSIGSGSVADEAADSDLDLIRHHRNRISELRDQVEAARRRALACLQGTGSFLVFFRTQLGAAMAAQCAIHPEREDPRVGGPDSDYFKVRPAPGPDEVNWPALWLRSAQRSRRTALVTPLLAALLLLVPVGLFSGGLQQLNHLLCPPPSPSPPEAGVAAAAGAAAVWPWYCSQRSLAARVLQRLVVAWLPTLLLSLWQGMVLPVTNWLLIQASGTAFSLSAVDQQLAANLFLYDTFNAFLGGVVGSALIQGLRTALSSGPSALMALLGSALPASSNFFLSYLAFRALVAAPLRLLIPHVGLRLYLLRRYCRPAAAAVLSCSCCSRGGAKPGERERALMTAPVSPRYGYEVGMLLLVFLIGASFAVVAPLLLPAALAVFAAAWLFWRYALLYVYVRQYESGGTMWPEVVFGRLVAVVAVAAAFSAAALLARGGTAQGVLLLAGLPPLLLRFHRRCVRRYRGGEAAMPLTLAVDAPTASVDPWVFMPPPLHHQALGWHPDWNVPWRGWGLPPYSI</sequence>
<dbReference type="EMBL" id="BRXU01000013">
    <property type="protein sequence ID" value="GLC55507.1"/>
    <property type="molecule type" value="Genomic_DNA"/>
</dbReference>
<feature type="compositionally biased region" description="Gly residues" evidence="1">
    <location>
        <begin position="357"/>
        <end position="379"/>
    </location>
</feature>
<evidence type="ECO:0000259" key="4">
    <source>
        <dbReference type="Pfam" id="PF14703"/>
    </source>
</evidence>
<evidence type="ECO:0000259" key="3">
    <source>
        <dbReference type="Pfam" id="PF02714"/>
    </source>
</evidence>
<dbReference type="GO" id="GO:0005886">
    <property type="term" value="C:plasma membrane"/>
    <property type="evidence" value="ECO:0007669"/>
    <property type="project" value="TreeGrafter"/>
</dbReference>
<feature type="transmembrane region" description="Helical" evidence="2">
    <location>
        <begin position="967"/>
        <end position="986"/>
    </location>
</feature>
<evidence type="ECO:0008006" key="7">
    <source>
        <dbReference type="Google" id="ProtNLM"/>
    </source>
</evidence>
<gene>
    <name evidence="5" type="primary">PLEST010362</name>
    <name evidence="5" type="ORF">PLESTB_000995000</name>
</gene>
<dbReference type="PANTHER" id="PTHR13018:SF5">
    <property type="entry name" value="RE44586P"/>
    <property type="match status" value="1"/>
</dbReference>
<feature type="compositionally biased region" description="Gly residues" evidence="1">
    <location>
        <begin position="68"/>
        <end position="80"/>
    </location>
</feature>
<feature type="region of interest" description="Disordered" evidence="1">
    <location>
        <begin position="37"/>
        <end position="80"/>
    </location>
</feature>
<name>A0A9W6BPP3_9CHLO</name>
<evidence type="ECO:0000313" key="6">
    <source>
        <dbReference type="Proteomes" id="UP001165080"/>
    </source>
</evidence>
<dbReference type="Pfam" id="PF02714">
    <property type="entry name" value="RSN1_7TM"/>
    <property type="match status" value="1"/>
</dbReference>